<keyword evidence="1" id="KW-1133">Transmembrane helix</keyword>
<keyword evidence="1" id="KW-0812">Transmembrane</keyword>
<feature type="transmembrane region" description="Helical" evidence="1">
    <location>
        <begin position="21"/>
        <end position="42"/>
    </location>
</feature>
<dbReference type="AlphaFoldDB" id="A0A0M3HUZ1"/>
<name>A0A0M3HUZ1_ASCLU</name>
<organism evidence="2 3">
    <name type="scientific">Ascaris lumbricoides</name>
    <name type="common">Giant roundworm</name>
    <dbReference type="NCBI Taxonomy" id="6252"/>
    <lineage>
        <taxon>Eukaryota</taxon>
        <taxon>Metazoa</taxon>
        <taxon>Ecdysozoa</taxon>
        <taxon>Nematoda</taxon>
        <taxon>Chromadorea</taxon>
        <taxon>Rhabditida</taxon>
        <taxon>Spirurina</taxon>
        <taxon>Ascaridomorpha</taxon>
        <taxon>Ascaridoidea</taxon>
        <taxon>Ascarididae</taxon>
        <taxon>Ascaris</taxon>
    </lineage>
</organism>
<reference evidence="3" key="1">
    <citation type="submission" date="2016-05" db="UniProtKB">
        <authorList>
            <consortium name="WormBaseParasite"/>
        </authorList>
    </citation>
    <scope>IDENTIFICATION</scope>
</reference>
<accession>A0A0M3HUZ1</accession>
<keyword evidence="1" id="KW-0472">Membrane</keyword>
<evidence type="ECO:0000313" key="2">
    <source>
        <dbReference type="Proteomes" id="UP000036681"/>
    </source>
</evidence>
<proteinExistence type="predicted"/>
<dbReference type="WBParaSite" id="ALUE_0000668601-mRNA-1">
    <property type="protein sequence ID" value="ALUE_0000668601-mRNA-1"/>
    <property type="gene ID" value="ALUE_0000668601"/>
</dbReference>
<dbReference type="Gene3D" id="1.10.287.70">
    <property type="match status" value="1"/>
</dbReference>
<evidence type="ECO:0000256" key="1">
    <source>
        <dbReference type="SAM" id="Phobius"/>
    </source>
</evidence>
<dbReference type="Proteomes" id="UP000036681">
    <property type="component" value="Unplaced"/>
</dbReference>
<sequence>MLSLLQNAQGTTRSFQKARPFTLHCSLLLLVLLYAFLGGLIFNKLEAEALVRQQNDEYDKRRNCVLEILLNWNDEPNETATTIMECWKKEADERTEWSYVTSTLYGFGIVTTLDTESVALTRQQFTTAQLRLFSAVLFAVEELCHCNVLPY</sequence>
<keyword evidence="2" id="KW-1185">Reference proteome</keyword>
<evidence type="ECO:0000313" key="3">
    <source>
        <dbReference type="WBParaSite" id="ALUE_0000668601-mRNA-1"/>
    </source>
</evidence>
<protein>
    <submittedName>
        <fullName evidence="3">Ion_trans_2 domain-containing protein</fullName>
    </submittedName>
</protein>